<sequence>MIIKEYKEIDGIKIFHENVDENHDDYNSKGLDNLYVQEEKHFWFLARKNFILQNFKKYIDRNSKIIEIGAGTGNVSRNLQQNGYENISVGEMHLNGLKYAKSYGMKDCYQFDLLDTPFENEFDVVCMFDVLEHIPNDNEALKNVNKMLNGGGKIVLTVPSHMWLWNRDDAIAGHKIRYTKKELIEKLENSGFEIITARYFFMAITPLLFLRRVLNKDDGSKVREEEYSNDISINPTLSKILLFISNIENEINRFLPNLFGGSLFIIARKKNK</sequence>
<proteinExistence type="predicted"/>
<keyword evidence="1" id="KW-0489">Methyltransferase</keyword>
<accession>A0AA96DZF0</accession>
<dbReference type="EC" id="2.1.1.-" evidence="1"/>
<dbReference type="EMBL" id="CP134856">
    <property type="protein sequence ID" value="WNL33968.1"/>
    <property type="molecule type" value="Genomic_DNA"/>
</dbReference>
<dbReference type="PANTHER" id="PTHR43861">
    <property type="entry name" value="TRANS-ACONITATE 2-METHYLTRANSFERASE-RELATED"/>
    <property type="match status" value="1"/>
</dbReference>
<dbReference type="CDD" id="cd02440">
    <property type="entry name" value="AdoMet_MTases"/>
    <property type="match status" value="1"/>
</dbReference>
<protein>
    <submittedName>
        <fullName evidence="1">Class I SAM-dependent methyltransferase</fullName>
        <ecNumber evidence="1">2.1.1.-</ecNumber>
    </submittedName>
</protein>
<dbReference type="Pfam" id="PF13489">
    <property type="entry name" value="Methyltransf_23"/>
    <property type="match status" value="1"/>
</dbReference>
<reference evidence="1" key="1">
    <citation type="submission" date="2023-09" db="EMBL/GenBank/DDBJ databases">
        <title>Arcobacter tbilisiensis sp. nov. isolated from chicken meat in Tbilisi, Georgia.</title>
        <authorList>
            <person name="Matthias R."/>
            <person name="Zautner A.E."/>
        </authorList>
    </citation>
    <scope>NUCLEOTIDE SEQUENCE</scope>
    <source>
        <strain evidence="1">LEO 62</strain>
    </source>
</reference>
<dbReference type="RefSeq" id="WP_390870936.1">
    <property type="nucleotide sequence ID" value="NZ_CP128652.1"/>
</dbReference>
<evidence type="ECO:0000313" key="1">
    <source>
        <dbReference type="EMBL" id="WNL33968.1"/>
    </source>
</evidence>
<dbReference type="SUPFAM" id="SSF53335">
    <property type="entry name" value="S-adenosyl-L-methionine-dependent methyltransferases"/>
    <property type="match status" value="1"/>
</dbReference>
<dbReference type="Gene3D" id="3.40.50.150">
    <property type="entry name" value="Vaccinia Virus protein VP39"/>
    <property type="match status" value="1"/>
</dbReference>
<dbReference type="InterPro" id="IPR029063">
    <property type="entry name" value="SAM-dependent_MTases_sf"/>
</dbReference>
<keyword evidence="1" id="KW-0808">Transferase</keyword>
<dbReference type="GO" id="GO:0032259">
    <property type="term" value="P:methylation"/>
    <property type="evidence" value="ECO:0007669"/>
    <property type="project" value="UniProtKB-KW"/>
</dbReference>
<dbReference type="AlphaFoldDB" id="A0AA96DZF0"/>
<organism evidence="1">
    <name type="scientific">Arcobacter cryaerophilus gv. pseudocryaerophilus</name>
    <dbReference type="NCBI Taxonomy" id="2933791"/>
    <lineage>
        <taxon>Bacteria</taxon>
        <taxon>Pseudomonadati</taxon>
        <taxon>Campylobacterota</taxon>
        <taxon>Epsilonproteobacteria</taxon>
        <taxon>Campylobacterales</taxon>
        <taxon>Arcobacteraceae</taxon>
        <taxon>Aliarcobacter</taxon>
    </lineage>
</organism>
<dbReference type="Proteomes" id="UP001305220">
    <property type="component" value="Chromosome"/>
</dbReference>
<dbReference type="GO" id="GO:0008168">
    <property type="term" value="F:methyltransferase activity"/>
    <property type="evidence" value="ECO:0007669"/>
    <property type="project" value="UniProtKB-KW"/>
</dbReference>
<name>A0AA96DZF0_9BACT</name>
<gene>
    <name evidence="1" type="ORF">RMP68_10765</name>
</gene>